<name>A0A6B0GQH5_9EURY</name>
<reference evidence="2 3" key="1">
    <citation type="submission" date="2019-12" db="EMBL/GenBank/DDBJ databases">
        <title>Halocatena pleomorpha gen. nov. sp. nov., an extremely halophilic archaeon of family Halobacteriaceae isolated from saltpan soil.</title>
        <authorList>
            <person name="Pal Y."/>
            <person name="Verma A."/>
            <person name="Krishnamurthi S."/>
            <person name="Kumar P."/>
        </authorList>
    </citation>
    <scope>NUCLEOTIDE SEQUENCE [LARGE SCALE GENOMIC DNA]</scope>
    <source>
        <strain evidence="2 3">JCM 16495</strain>
    </source>
</reference>
<accession>A0A6B0GQH5</accession>
<feature type="compositionally biased region" description="Basic and acidic residues" evidence="1">
    <location>
        <begin position="33"/>
        <end position="49"/>
    </location>
</feature>
<dbReference type="RefSeq" id="WP_158205510.1">
    <property type="nucleotide sequence ID" value="NZ_WSZK01000027.1"/>
</dbReference>
<organism evidence="2 3">
    <name type="scientific">Halomarina oriensis</name>
    <dbReference type="NCBI Taxonomy" id="671145"/>
    <lineage>
        <taxon>Archaea</taxon>
        <taxon>Methanobacteriati</taxon>
        <taxon>Methanobacteriota</taxon>
        <taxon>Stenosarchaea group</taxon>
        <taxon>Halobacteria</taxon>
        <taxon>Halobacteriales</taxon>
        <taxon>Natronomonadaceae</taxon>
        <taxon>Halomarina</taxon>
    </lineage>
</organism>
<dbReference type="InterPro" id="IPR006311">
    <property type="entry name" value="TAT_signal"/>
</dbReference>
<evidence type="ECO:0000313" key="2">
    <source>
        <dbReference type="EMBL" id="MWG35839.1"/>
    </source>
</evidence>
<feature type="region of interest" description="Disordered" evidence="1">
    <location>
        <begin position="29"/>
        <end position="49"/>
    </location>
</feature>
<proteinExistence type="predicted"/>
<comment type="caution">
    <text evidence="2">The sequence shown here is derived from an EMBL/GenBank/DDBJ whole genome shotgun (WGS) entry which is preliminary data.</text>
</comment>
<dbReference type="EMBL" id="WSZK01000027">
    <property type="protein sequence ID" value="MWG35839.1"/>
    <property type="molecule type" value="Genomic_DNA"/>
</dbReference>
<dbReference type="InterPro" id="IPR019546">
    <property type="entry name" value="TAT_signal_bac_arc"/>
</dbReference>
<dbReference type="NCBIfam" id="TIGR01409">
    <property type="entry name" value="TAT_signal_seq"/>
    <property type="match status" value="1"/>
</dbReference>
<dbReference type="AlphaFoldDB" id="A0A6B0GQH5"/>
<dbReference type="Proteomes" id="UP000451471">
    <property type="component" value="Unassembled WGS sequence"/>
</dbReference>
<keyword evidence="3" id="KW-1185">Reference proteome</keyword>
<gene>
    <name evidence="2" type="ORF">GQS65_15335</name>
</gene>
<sequence>MDVNRRKLLKSIGTAGAATATGTSLIRTSSAERNVDVREFPEVKKTPRR</sequence>
<dbReference type="PROSITE" id="PS51318">
    <property type="entry name" value="TAT"/>
    <property type="match status" value="1"/>
</dbReference>
<evidence type="ECO:0000256" key="1">
    <source>
        <dbReference type="SAM" id="MobiDB-lite"/>
    </source>
</evidence>
<evidence type="ECO:0000313" key="3">
    <source>
        <dbReference type="Proteomes" id="UP000451471"/>
    </source>
</evidence>
<protein>
    <submittedName>
        <fullName evidence="2">Twin-arginine translocation signal domain-containing protein</fullName>
    </submittedName>
</protein>